<dbReference type="Proteomes" id="UP000000724">
    <property type="component" value="Contig Pc00c21"/>
</dbReference>
<organism evidence="5 6">
    <name type="scientific">Penicillium rubens (strain ATCC 28089 / DSM 1075 / NRRL 1951 / Wisconsin 54-1255)</name>
    <name type="common">Penicillium chrysogenum</name>
    <dbReference type="NCBI Taxonomy" id="500485"/>
    <lineage>
        <taxon>Eukaryota</taxon>
        <taxon>Fungi</taxon>
        <taxon>Dikarya</taxon>
        <taxon>Ascomycota</taxon>
        <taxon>Pezizomycotina</taxon>
        <taxon>Eurotiomycetes</taxon>
        <taxon>Eurotiomycetidae</taxon>
        <taxon>Eurotiales</taxon>
        <taxon>Aspergillaceae</taxon>
        <taxon>Penicillium</taxon>
        <taxon>Penicillium chrysogenum species complex</taxon>
    </lineage>
</organism>
<dbReference type="PANTHER" id="PTHR10655:SF64">
    <property type="entry name" value="PHOSPHOLIPASE_CARBOXYLESTERASE_THIOESTERASE DOMAIN-CONTAINING PROTEIN"/>
    <property type="match status" value="1"/>
</dbReference>
<keyword evidence="3" id="KW-0472">Membrane</keyword>
<feature type="compositionally biased region" description="Acidic residues" evidence="2">
    <location>
        <begin position="276"/>
        <end position="291"/>
    </location>
</feature>
<dbReference type="GO" id="GO:0052689">
    <property type="term" value="F:carboxylic ester hydrolase activity"/>
    <property type="evidence" value="ECO:0007669"/>
    <property type="project" value="TreeGrafter"/>
</dbReference>
<feature type="region of interest" description="Disordered" evidence="2">
    <location>
        <begin position="259"/>
        <end position="338"/>
    </location>
</feature>
<dbReference type="GO" id="GO:0017000">
    <property type="term" value="P:antibiotic biosynthetic process"/>
    <property type="evidence" value="ECO:0007669"/>
    <property type="project" value="UniProtKB-ARBA"/>
</dbReference>
<dbReference type="InterPro" id="IPR003140">
    <property type="entry name" value="PLipase/COase/thioEstase"/>
</dbReference>
<keyword evidence="3" id="KW-0812">Transmembrane</keyword>
<evidence type="ECO:0000259" key="4">
    <source>
        <dbReference type="Pfam" id="PF02230"/>
    </source>
</evidence>
<evidence type="ECO:0000256" key="3">
    <source>
        <dbReference type="SAM" id="Phobius"/>
    </source>
</evidence>
<dbReference type="GeneID" id="8305360"/>
<dbReference type="OrthoDB" id="2418081at2759"/>
<sequence>MVNRIAPGLHPCIDPRVEGGSGVSKVRSSKIAARAGSLQGLDRDIAWSFIFPPCQYISRSHLKFYLVLSFHALLALFFLLKPRFMSRKPYPTPLVVPAQNEEHTHTIISLHGRGSNAERFGYELLSSANLQARLPTVKFVFPTARKRRSTVLKKIPIHQWYDNYSLEDPGQRTDLQVEGLYETAEFIRGLVAEEARILGEENYSKIILWGLSQGCAAGIFTLLGGWADPSEAHPLGAFIGMSGWLPFEQQLREILRRDGDQVSARDNRHEMQSGDDSCEESESEKESEADAYSEQSSGDNPLEENDPPGGDLNSFNEMEEDSPRLDDLNPFEEDEEEAPSVIQAINHIRDILALPLIPSDTELSQDSYPPSLCHLRTPVFLGHGAEDPKVSAALVKKMSNVLSDGLGMDVAWKEYQGLGHWYRVEDEVEDILSFLQGHVNLPVISSSSLDRLEGQEK</sequence>
<dbReference type="Pfam" id="PF02230">
    <property type="entry name" value="Abhydrolase_2"/>
    <property type="match status" value="2"/>
</dbReference>
<dbReference type="GO" id="GO:0008474">
    <property type="term" value="F:palmitoyl-(protein) hydrolase activity"/>
    <property type="evidence" value="ECO:0007669"/>
    <property type="project" value="TreeGrafter"/>
</dbReference>
<feature type="compositionally biased region" description="Basic and acidic residues" evidence="2">
    <location>
        <begin position="259"/>
        <end position="272"/>
    </location>
</feature>
<dbReference type="PANTHER" id="PTHR10655">
    <property type="entry name" value="LYSOPHOSPHOLIPASE-RELATED"/>
    <property type="match status" value="1"/>
</dbReference>
<feature type="domain" description="Phospholipase/carboxylesterase/thioesterase" evidence="4">
    <location>
        <begin position="370"/>
        <end position="438"/>
    </location>
</feature>
<evidence type="ECO:0000256" key="1">
    <source>
        <dbReference type="ARBA" id="ARBA00006499"/>
    </source>
</evidence>
<dbReference type="GO" id="GO:0072330">
    <property type="term" value="P:monocarboxylic acid biosynthetic process"/>
    <property type="evidence" value="ECO:0007669"/>
    <property type="project" value="UniProtKB-ARBA"/>
</dbReference>
<dbReference type="Gene3D" id="3.40.50.1820">
    <property type="entry name" value="alpha/beta hydrolase"/>
    <property type="match status" value="1"/>
</dbReference>
<dbReference type="InterPro" id="IPR050565">
    <property type="entry name" value="LYPA1-2/EST-like"/>
</dbReference>
<accession>B6HHU3</accession>
<name>B6HHU3_PENRW</name>
<gene>
    <name evidence="5" type="ORF">Pc21g22910</name>
    <name evidence="5" type="ORF">PCH_Pc21g22910</name>
</gene>
<proteinExistence type="inferred from homology"/>
<dbReference type="AlphaFoldDB" id="B6HHU3"/>
<protein>
    <submittedName>
        <fullName evidence="5">Pc21g22910 protein</fullName>
    </submittedName>
</protein>
<feature type="domain" description="Phospholipase/carboxylesterase/thioesterase" evidence="4">
    <location>
        <begin position="95"/>
        <end position="253"/>
    </location>
</feature>
<evidence type="ECO:0000256" key="2">
    <source>
        <dbReference type="SAM" id="MobiDB-lite"/>
    </source>
</evidence>
<evidence type="ECO:0000313" key="5">
    <source>
        <dbReference type="EMBL" id="CAP97188.1"/>
    </source>
</evidence>
<keyword evidence="6" id="KW-1185">Reference proteome</keyword>
<dbReference type="KEGG" id="pcs:N7525_006274"/>
<dbReference type="GO" id="GO:0005737">
    <property type="term" value="C:cytoplasm"/>
    <property type="evidence" value="ECO:0007669"/>
    <property type="project" value="TreeGrafter"/>
</dbReference>
<feature type="transmembrane region" description="Helical" evidence="3">
    <location>
        <begin position="62"/>
        <end position="80"/>
    </location>
</feature>
<dbReference type="eggNOG" id="KOG2112">
    <property type="taxonomic scope" value="Eukaryota"/>
</dbReference>
<dbReference type="SUPFAM" id="SSF53474">
    <property type="entry name" value="alpha/beta-Hydrolases"/>
    <property type="match status" value="1"/>
</dbReference>
<dbReference type="InterPro" id="IPR029058">
    <property type="entry name" value="AB_hydrolase_fold"/>
</dbReference>
<dbReference type="BioCyc" id="PCHR:PC21G22910-MONOMER"/>
<keyword evidence="3" id="KW-1133">Transmembrane helix</keyword>
<dbReference type="VEuPathDB" id="FungiDB:PCH_Pc21g22910"/>
<feature type="compositionally biased region" description="Acidic residues" evidence="2">
    <location>
        <begin position="329"/>
        <end position="338"/>
    </location>
</feature>
<dbReference type="HOGENOM" id="CLU_049413_2_1_1"/>
<dbReference type="OMA" id="IPINQWF"/>
<dbReference type="EMBL" id="AM920436">
    <property type="protein sequence ID" value="CAP97188.1"/>
    <property type="molecule type" value="Genomic_DNA"/>
</dbReference>
<comment type="similarity">
    <text evidence="1">Belongs to the AB hydrolase superfamily. AB hydrolase 2 family.</text>
</comment>
<reference evidence="5 6" key="1">
    <citation type="journal article" date="2008" name="Nat. Biotechnol.">
        <title>Genome sequencing and analysis of the filamentous fungus Penicillium chrysogenum.</title>
        <authorList>
            <person name="van den Berg M.A."/>
            <person name="Albang R."/>
            <person name="Albermann K."/>
            <person name="Badger J.H."/>
            <person name="Daran J.-M."/>
            <person name="Driessen A.J.M."/>
            <person name="Garcia-Estrada C."/>
            <person name="Fedorova N.D."/>
            <person name="Harris D.M."/>
            <person name="Heijne W.H.M."/>
            <person name="Joardar V.S."/>
            <person name="Kiel J.A.K.W."/>
            <person name="Kovalchuk A."/>
            <person name="Martin J.F."/>
            <person name="Nierman W.C."/>
            <person name="Nijland J.G."/>
            <person name="Pronk J.T."/>
            <person name="Roubos J.A."/>
            <person name="van der Klei I.J."/>
            <person name="van Peij N.N.M.E."/>
            <person name="Veenhuis M."/>
            <person name="von Doehren H."/>
            <person name="Wagner C."/>
            <person name="Wortman J.R."/>
            <person name="Bovenberg R.A.L."/>
        </authorList>
    </citation>
    <scope>NUCLEOTIDE SEQUENCE [LARGE SCALE GENOMIC DNA]</scope>
    <source>
        <strain evidence="6">ATCC 28089 / DSM 1075 / NRRL 1951 / Wisconsin 54-1255</strain>
    </source>
</reference>
<evidence type="ECO:0000313" key="6">
    <source>
        <dbReference type="Proteomes" id="UP000000724"/>
    </source>
</evidence>